<organism evidence="3 4">
    <name type="scientific">Streptococcus mitis</name>
    <dbReference type="NCBI Taxonomy" id="28037"/>
    <lineage>
        <taxon>Bacteria</taxon>
        <taxon>Bacillati</taxon>
        <taxon>Bacillota</taxon>
        <taxon>Bacilli</taxon>
        <taxon>Lactobacillales</taxon>
        <taxon>Streptococcaceae</taxon>
        <taxon>Streptococcus</taxon>
        <taxon>Streptococcus mitis group</taxon>
    </lineage>
</organism>
<feature type="region of interest" description="Disordered" evidence="1">
    <location>
        <begin position="255"/>
        <end position="283"/>
    </location>
</feature>
<dbReference type="NCBIfam" id="NF041002">
    <property type="entry name" value="pilin_ComGF"/>
    <property type="match status" value="1"/>
</dbReference>
<feature type="transmembrane region" description="Helical" evidence="2">
    <location>
        <begin position="16"/>
        <end position="36"/>
    </location>
</feature>
<dbReference type="InterPro" id="IPR047665">
    <property type="entry name" value="ComGG_streptococcus-type"/>
</dbReference>
<dbReference type="Proteomes" id="UP000516106">
    <property type="component" value="Chromosome"/>
</dbReference>
<keyword evidence="2" id="KW-0472">Membrane</keyword>
<keyword evidence="2" id="KW-0812">Transmembrane</keyword>
<reference evidence="4" key="1">
    <citation type="submission" date="2020-08" db="EMBL/GenBank/DDBJ databases">
        <title>Complete genome sequence of Streptococcus mitis strain Nm-65.</title>
        <authorList>
            <person name="Tabata A."/>
            <person name="Ohkuni H."/>
            <person name="Nagamune H."/>
        </authorList>
    </citation>
    <scope>NUCLEOTIDE SEQUENCE [LARGE SCALE GENOMIC DNA]</scope>
    <source>
        <strain evidence="4">Nm-65</strain>
    </source>
</reference>
<name>A0A7G1IXA0_STRMT</name>
<evidence type="ECO:0000313" key="4">
    <source>
        <dbReference type="Proteomes" id="UP000516106"/>
    </source>
</evidence>
<dbReference type="NCBIfam" id="NF041014">
    <property type="entry name" value="pilin_ComGG_2"/>
    <property type="match status" value="1"/>
</dbReference>
<evidence type="ECO:0000256" key="1">
    <source>
        <dbReference type="SAM" id="MobiDB-lite"/>
    </source>
</evidence>
<dbReference type="InterPro" id="IPR016977">
    <property type="entry name" value="ComGF"/>
</dbReference>
<proteinExistence type="predicted"/>
<evidence type="ECO:0008006" key="5">
    <source>
        <dbReference type="Google" id="ProtNLM"/>
    </source>
</evidence>
<dbReference type="AlphaFoldDB" id="A0A7G1IXA0"/>
<dbReference type="Pfam" id="PF15980">
    <property type="entry name" value="ComGF"/>
    <property type="match status" value="1"/>
</dbReference>
<protein>
    <recommendedName>
        <fullName evidence="5">Competence protein ComGF</fullName>
    </recommendedName>
</protein>
<keyword evidence="2" id="KW-1133">Transmembrane helix</keyword>
<sequence>MVQNSCWRSKSHKVKAFTLLESLIALIVISGSLLLFQAMSQLLISEVHYQQQSEQKEWLLFVDQLEAELDRSQFEKVEGNRLYMKQDGKDISIGKSKSDDFRKTDASGRGYQPMVYGLKFAQITEENQLIRFRFQFQKGLEREFIYRVEKEKVKAGVLLYAVTMAAIFSLLLQFYLNRQVAHYQDYALNKEKLIAFAMAKRTKDKAEQESGEQIFNLGQVSYQNKKTSLVTTVRTPKSQYEFIFPSVKIKEEIKDKKEEGATDSSEKVEKKKLDKKSEKKENS</sequence>
<feature type="transmembrane region" description="Helical" evidence="2">
    <location>
        <begin position="157"/>
        <end position="176"/>
    </location>
</feature>
<gene>
    <name evidence="3" type="ORF">SMNM65_18520</name>
</gene>
<dbReference type="EMBL" id="AP023349">
    <property type="protein sequence ID" value="BCJ11420.1"/>
    <property type="molecule type" value="Genomic_DNA"/>
</dbReference>
<accession>A0A7G1IXA0</accession>
<evidence type="ECO:0000256" key="2">
    <source>
        <dbReference type="SAM" id="Phobius"/>
    </source>
</evidence>
<evidence type="ECO:0000313" key="3">
    <source>
        <dbReference type="EMBL" id="BCJ11420.1"/>
    </source>
</evidence>